<protein>
    <submittedName>
        <fullName evidence="4">Pentatricopeptide repeat-containing protein</fullName>
    </submittedName>
</protein>
<feature type="repeat" description="PPR" evidence="3">
    <location>
        <begin position="734"/>
        <end position="768"/>
    </location>
</feature>
<organism evidence="4 5">
    <name type="scientific">Striga asiatica</name>
    <name type="common">Asiatic witchweed</name>
    <name type="synonym">Buchnera asiatica</name>
    <dbReference type="NCBI Taxonomy" id="4170"/>
    <lineage>
        <taxon>Eukaryota</taxon>
        <taxon>Viridiplantae</taxon>
        <taxon>Streptophyta</taxon>
        <taxon>Embryophyta</taxon>
        <taxon>Tracheophyta</taxon>
        <taxon>Spermatophyta</taxon>
        <taxon>Magnoliopsida</taxon>
        <taxon>eudicotyledons</taxon>
        <taxon>Gunneridae</taxon>
        <taxon>Pentapetalae</taxon>
        <taxon>asterids</taxon>
        <taxon>lamiids</taxon>
        <taxon>Lamiales</taxon>
        <taxon>Orobanchaceae</taxon>
        <taxon>Buchnereae</taxon>
        <taxon>Striga</taxon>
    </lineage>
</organism>
<dbReference type="PANTHER" id="PTHR46128:SF211">
    <property type="entry name" value="PENTACOTRIPEPTIDE-REPEAT REGION OF PRORP DOMAIN-CONTAINING PROTEIN"/>
    <property type="match status" value="1"/>
</dbReference>
<sequence length="991" mass="111437">MTFVPPHEGHLKMGSLSTLLKRGFTPTLRDFNKFLLFLSHKQRFKTIIYVFSQLTANKISGGNQTNTIFTKALLKEKKFEEAAEFLKNVEGDFDEFNKNRVIDSLIQGLCAFSQDPDKGLSLLKDFLKIDGVLPSSRTFCSLIFCFSRIGKMDRVIELLQLISDDKFKYPYDNFVCSSVISGFVRIGEPELAVGFYENAVKSGSLRPNVVTCTSLMSAYCKLGKIDKVSDLVAYIENNKLGFDVVFYSNWIYECFREGLFSEGFRNFSAMVEKKVELDAISYTILIDGFSKDGNVEKAVGFLHKMRRDGLEPNLITYTAIILGFCKKGKLAEAFAVFGMLERLGIEADEFVYVILINGVCREGDFDTVFKLLNEMDRKGINIGVVTYNTVINGLSKAGRMSEAYDFSKSVIGNAVTYTTLLQGYIKEENNSGILETKARLEEAGVRMDMILCNILIKSMLMVGLFEDALGIYKGLPEMGLSANSVTYSTLINGFSKVGRFEEALEIFNEFQEVTSNSSDACYKRFVLCLCENGLVDKAVDLFIEYLTKDLLLARRRNELASASVCYCTILRALMFEGKMSLAQLILTSFLKIYGMFDLRVCKVIANHLCLHDVRKALVFLSTAKERNWSITIPVEIIEKLTNENRTLDAYSLLMGAENELQGTNVFHYTVVINALCKERKIDKALDLCTLAKKTGIALNIVTYNTVINGLCMQCCLVEAFRLFDSLERLDLLPTEVTYGTLIDALVREGLLQDAKMLFERMFVKNLTPGSRIYNSLINGYCRANLLDEAIKLFQDLEVKNLRPDGFTVSALINGYCQKGDMEGALKLFFELKSRGLLPDFLGFLYLIRGLCAKGRMEESRTIFREMLRTQSVVDLLNTVQTEEVESDSVEKIISLLCERGLINEAVDVLNEVGSVIFPVGRSFSKRALTSNDFDSGNDVEKVENVRQICATEDESTSQLQDFDSFYSAVRSLCVKGELAKANMLTKLLMEL</sequence>
<feature type="repeat" description="PPR" evidence="3">
    <location>
        <begin position="483"/>
        <end position="513"/>
    </location>
</feature>
<dbReference type="InterPro" id="IPR050872">
    <property type="entry name" value="PPR_P_subfamily"/>
</dbReference>
<comment type="similarity">
    <text evidence="1">Belongs to the PPR family. P subfamily.</text>
</comment>
<keyword evidence="2" id="KW-0677">Repeat</keyword>
<dbReference type="PROSITE" id="PS51375">
    <property type="entry name" value="PPR"/>
    <property type="match status" value="12"/>
</dbReference>
<dbReference type="InterPro" id="IPR002885">
    <property type="entry name" value="PPR_rpt"/>
</dbReference>
<dbReference type="EMBL" id="BKCP01005306">
    <property type="protein sequence ID" value="GER37235.1"/>
    <property type="molecule type" value="Genomic_DNA"/>
</dbReference>
<evidence type="ECO:0000256" key="1">
    <source>
        <dbReference type="ARBA" id="ARBA00007626"/>
    </source>
</evidence>
<dbReference type="Pfam" id="PF01535">
    <property type="entry name" value="PPR"/>
    <property type="match status" value="6"/>
</dbReference>
<feature type="repeat" description="PPR" evidence="3">
    <location>
        <begin position="348"/>
        <end position="382"/>
    </location>
</feature>
<dbReference type="Proteomes" id="UP000325081">
    <property type="component" value="Unassembled WGS sequence"/>
</dbReference>
<feature type="repeat" description="PPR" evidence="3">
    <location>
        <begin position="804"/>
        <end position="838"/>
    </location>
</feature>
<name>A0A5A7PWM2_STRAF</name>
<evidence type="ECO:0000256" key="3">
    <source>
        <dbReference type="PROSITE-ProRule" id="PRU00708"/>
    </source>
</evidence>
<feature type="repeat" description="PPR" evidence="3">
    <location>
        <begin position="664"/>
        <end position="698"/>
    </location>
</feature>
<dbReference type="InterPro" id="IPR011990">
    <property type="entry name" value="TPR-like_helical_dom_sf"/>
</dbReference>
<evidence type="ECO:0000313" key="5">
    <source>
        <dbReference type="Proteomes" id="UP000325081"/>
    </source>
</evidence>
<dbReference type="NCBIfam" id="TIGR00756">
    <property type="entry name" value="PPR"/>
    <property type="match status" value="12"/>
</dbReference>
<feature type="repeat" description="PPR" evidence="3">
    <location>
        <begin position="839"/>
        <end position="873"/>
    </location>
</feature>
<evidence type="ECO:0000256" key="2">
    <source>
        <dbReference type="ARBA" id="ARBA00022737"/>
    </source>
</evidence>
<dbReference type="SUPFAM" id="SSF48452">
    <property type="entry name" value="TPR-like"/>
    <property type="match status" value="1"/>
</dbReference>
<dbReference type="PANTHER" id="PTHR46128">
    <property type="entry name" value="MITOCHONDRIAL GROUP I INTRON SPLICING FACTOR CCM1"/>
    <property type="match status" value="1"/>
</dbReference>
<dbReference type="OrthoDB" id="185373at2759"/>
<dbReference type="AlphaFoldDB" id="A0A5A7PWM2"/>
<dbReference type="Gene3D" id="1.25.40.10">
    <property type="entry name" value="Tetratricopeptide repeat domain"/>
    <property type="match status" value="6"/>
</dbReference>
<reference evidence="5" key="1">
    <citation type="journal article" date="2019" name="Curr. Biol.">
        <title>Genome Sequence of Striga asiatica Provides Insight into the Evolution of Plant Parasitism.</title>
        <authorList>
            <person name="Yoshida S."/>
            <person name="Kim S."/>
            <person name="Wafula E.K."/>
            <person name="Tanskanen J."/>
            <person name="Kim Y.M."/>
            <person name="Honaas L."/>
            <person name="Yang Z."/>
            <person name="Spallek T."/>
            <person name="Conn C.E."/>
            <person name="Ichihashi Y."/>
            <person name="Cheong K."/>
            <person name="Cui S."/>
            <person name="Der J.P."/>
            <person name="Gundlach H."/>
            <person name="Jiao Y."/>
            <person name="Hori C."/>
            <person name="Ishida J.K."/>
            <person name="Kasahara H."/>
            <person name="Kiba T."/>
            <person name="Kim M.S."/>
            <person name="Koo N."/>
            <person name="Laohavisit A."/>
            <person name="Lee Y.H."/>
            <person name="Lumba S."/>
            <person name="McCourt P."/>
            <person name="Mortimer J.C."/>
            <person name="Mutuku J.M."/>
            <person name="Nomura T."/>
            <person name="Sasaki-Sekimoto Y."/>
            <person name="Seto Y."/>
            <person name="Wang Y."/>
            <person name="Wakatake T."/>
            <person name="Sakakibara H."/>
            <person name="Demura T."/>
            <person name="Yamaguchi S."/>
            <person name="Yoneyama K."/>
            <person name="Manabe R.I."/>
            <person name="Nelson D.C."/>
            <person name="Schulman A.H."/>
            <person name="Timko M.P."/>
            <person name="dePamphilis C.W."/>
            <person name="Choi D."/>
            <person name="Shirasu K."/>
        </authorList>
    </citation>
    <scope>NUCLEOTIDE SEQUENCE [LARGE SCALE GENOMIC DNA]</scope>
    <source>
        <strain evidence="5">cv. UVA1</strain>
    </source>
</reference>
<feature type="repeat" description="PPR" evidence="3">
    <location>
        <begin position="383"/>
        <end position="417"/>
    </location>
</feature>
<feature type="repeat" description="PPR" evidence="3">
    <location>
        <begin position="278"/>
        <end position="312"/>
    </location>
</feature>
<comment type="caution">
    <text evidence="4">The sequence shown here is derived from an EMBL/GenBank/DDBJ whole genome shotgun (WGS) entry which is preliminary data.</text>
</comment>
<evidence type="ECO:0000313" key="4">
    <source>
        <dbReference type="EMBL" id="GER37235.1"/>
    </source>
</evidence>
<dbReference type="Pfam" id="PF12854">
    <property type="entry name" value="PPR_1"/>
    <property type="match status" value="1"/>
</dbReference>
<gene>
    <name evidence="4" type="ORF">STAS_13629</name>
</gene>
<feature type="repeat" description="PPR" evidence="3">
    <location>
        <begin position="769"/>
        <end position="803"/>
    </location>
</feature>
<proteinExistence type="inferred from homology"/>
<feature type="repeat" description="PPR" evidence="3">
    <location>
        <begin position="699"/>
        <end position="733"/>
    </location>
</feature>
<feature type="repeat" description="PPR" evidence="3">
    <location>
        <begin position="313"/>
        <end position="347"/>
    </location>
</feature>
<accession>A0A5A7PWM2</accession>
<keyword evidence="5" id="KW-1185">Reference proteome</keyword>
<dbReference type="Pfam" id="PF13041">
    <property type="entry name" value="PPR_2"/>
    <property type="match status" value="4"/>
</dbReference>
<feature type="repeat" description="PPR" evidence="3">
    <location>
        <begin position="208"/>
        <end position="242"/>
    </location>
</feature>